<evidence type="ECO:0000259" key="3">
    <source>
        <dbReference type="Pfam" id="PF17899"/>
    </source>
</evidence>
<feature type="domain" description="Peptidase M61 N-terminal" evidence="3">
    <location>
        <begin position="44"/>
        <end position="222"/>
    </location>
</feature>
<dbReference type="Pfam" id="PF17899">
    <property type="entry name" value="Peptidase_M61_N"/>
    <property type="match status" value="1"/>
</dbReference>
<accession>A0A2W5FSD4</accession>
<dbReference type="PIRSF" id="PIRSF016493">
    <property type="entry name" value="Glycyl_aminpptds"/>
    <property type="match status" value="1"/>
</dbReference>
<dbReference type="Gene3D" id="1.10.390.10">
    <property type="entry name" value="Neutral Protease Domain 2"/>
    <property type="match status" value="1"/>
</dbReference>
<comment type="caution">
    <text evidence="4">The sequence shown here is derived from an EMBL/GenBank/DDBJ whole genome shotgun (WGS) entry which is preliminary data.</text>
</comment>
<feature type="signal peptide" evidence="1">
    <location>
        <begin position="1"/>
        <end position="24"/>
    </location>
</feature>
<dbReference type="InterPro" id="IPR024191">
    <property type="entry name" value="Peptidase_M61"/>
</dbReference>
<organism evidence="4 5">
    <name type="scientific">Roseateles depolymerans</name>
    <dbReference type="NCBI Taxonomy" id="76731"/>
    <lineage>
        <taxon>Bacteria</taxon>
        <taxon>Pseudomonadati</taxon>
        <taxon>Pseudomonadota</taxon>
        <taxon>Betaproteobacteria</taxon>
        <taxon>Burkholderiales</taxon>
        <taxon>Sphaerotilaceae</taxon>
        <taxon>Roseateles</taxon>
    </lineage>
</organism>
<evidence type="ECO:0000313" key="5">
    <source>
        <dbReference type="Proteomes" id="UP000249633"/>
    </source>
</evidence>
<dbReference type="AlphaFoldDB" id="A0A2W5FSD4"/>
<proteinExistence type="predicted"/>
<protein>
    <submittedName>
        <fullName evidence="4">Peptidase M61</fullName>
    </submittedName>
</protein>
<evidence type="ECO:0000259" key="2">
    <source>
        <dbReference type="Pfam" id="PF05299"/>
    </source>
</evidence>
<evidence type="ECO:0000313" key="4">
    <source>
        <dbReference type="EMBL" id="PZP32469.1"/>
    </source>
</evidence>
<dbReference type="InterPro" id="IPR040756">
    <property type="entry name" value="Peptidase_M61_N"/>
</dbReference>
<name>A0A2W5FSD4_9BURK</name>
<dbReference type="Proteomes" id="UP000249633">
    <property type="component" value="Unassembled WGS sequence"/>
</dbReference>
<reference evidence="4 5" key="1">
    <citation type="submission" date="2017-08" db="EMBL/GenBank/DDBJ databases">
        <title>Infants hospitalized years apart are colonized by the same room-sourced microbial strains.</title>
        <authorList>
            <person name="Brooks B."/>
            <person name="Olm M.R."/>
            <person name="Firek B.A."/>
            <person name="Baker R."/>
            <person name="Thomas B.C."/>
            <person name="Morowitz M.J."/>
            <person name="Banfield J.F."/>
        </authorList>
    </citation>
    <scope>NUCLEOTIDE SEQUENCE [LARGE SCALE GENOMIC DNA]</scope>
    <source>
        <strain evidence="4">S2_012_000_R2_81</strain>
    </source>
</reference>
<gene>
    <name evidence="4" type="ORF">DI603_10600</name>
</gene>
<dbReference type="Pfam" id="PF05299">
    <property type="entry name" value="Peptidase_M61"/>
    <property type="match status" value="1"/>
</dbReference>
<feature type="domain" description="Peptidase M61 catalytic" evidence="2">
    <location>
        <begin position="319"/>
        <end position="435"/>
    </location>
</feature>
<keyword evidence="1" id="KW-0732">Signal</keyword>
<sequence length="642" mass="72014">MTLLSRRHALLLALSPALPAQVHAQDPAPAAALSSVPWPGRLEVAVDATDVARRVFNVSQRLSVTPGLLTLRLPRWLPGYHWPEGDAARLAGLFVQTAAGQRLRWRRQPLDTLAFDVQVPEGVAELQLQFQFLGAHSPEAGRVTITPELLAVHWETLVLYPGGRSSDAVLCEAAVKLPEGWAVAGALRDAAGREPEPDGEGWRRYAPVSLEQLVDSPLFAGRHYRRFELEAPGATRPVALHVFAEEREELAATPEQIAAHARLVQQADKLFGVRHFDHYDFLLMISRRYTPHGLEHHESSENSVGLGYFKDWAKHLSHRGLLPHEYVHSWCGKYRRPADLLTANFDVPMQDSLLWVYEGMTNYWGDMLTVRSGLATPEQARDRLAREAAVLDARRGRLWRDLQDTTNAPVVEVRPHLDWPSWQRSADYYPEGTLLWLDADTLIRELSGGRRSLEDFARRFFAGPGGRPVPKAFDFDEVVATLQAVQPHHWAVWLRGHLEDHGPGAPLNGLLRGGWRLAWSDTPSESELADDAEPGREITDLGFSLGLVLGKEGVIDEVLWDSPAFRAGLAPQLRVMAVNQLAYSPERLIDAIKARQGLELLLRDGERFRSVSLDYREGLRYPRLERLPSVPDRLSQIYAAKR</sequence>
<feature type="chain" id="PRO_5016125312" evidence="1">
    <location>
        <begin position="25"/>
        <end position="642"/>
    </location>
</feature>
<evidence type="ECO:0000256" key="1">
    <source>
        <dbReference type="SAM" id="SignalP"/>
    </source>
</evidence>
<dbReference type="EMBL" id="QFOD01000008">
    <property type="protein sequence ID" value="PZP32469.1"/>
    <property type="molecule type" value="Genomic_DNA"/>
</dbReference>
<dbReference type="InterPro" id="IPR007963">
    <property type="entry name" value="Peptidase_M61_catalytic"/>
</dbReference>
<dbReference type="InterPro" id="IPR027268">
    <property type="entry name" value="Peptidase_M4/M1_CTD_sf"/>
</dbReference>
<dbReference type="Gene3D" id="2.60.40.3650">
    <property type="match status" value="1"/>
</dbReference>